<dbReference type="RefSeq" id="WP_191844035.1">
    <property type="nucleotide sequence ID" value="NZ_BAAALB010000041.1"/>
</dbReference>
<evidence type="ECO:0000313" key="5">
    <source>
        <dbReference type="Proteomes" id="UP000619293"/>
    </source>
</evidence>
<dbReference type="CDD" id="cd03674">
    <property type="entry name" value="NUDIX_Hydrolase"/>
    <property type="match status" value="1"/>
</dbReference>
<dbReference type="PANTHER" id="PTHR43736">
    <property type="entry name" value="ADP-RIBOSE PYROPHOSPHATASE"/>
    <property type="match status" value="1"/>
</dbReference>
<name>A0A8J3K0Y2_9ACTN</name>
<keyword evidence="2 4" id="KW-0378">Hydrolase</keyword>
<dbReference type="SUPFAM" id="SSF55811">
    <property type="entry name" value="Nudix"/>
    <property type="match status" value="1"/>
</dbReference>
<comment type="similarity">
    <text evidence="1">Belongs to the Nudix hydrolase family.</text>
</comment>
<dbReference type="InterPro" id="IPR020084">
    <property type="entry name" value="NUDIX_hydrolase_CS"/>
</dbReference>
<dbReference type="Gene3D" id="3.90.79.10">
    <property type="entry name" value="Nucleoside Triphosphate Pyrophosphohydrolase"/>
    <property type="match status" value="1"/>
</dbReference>
<proteinExistence type="inferred from homology"/>
<dbReference type="InterPro" id="IPR000086">
    <property type="entry name" value="NUDIX_hydrolase_dom"/>
</dbReference>
<dbReference type="Proteomes" id="UP000619293">
    <property type="component" value="Unassembled WGS sequence"/>
</dbReference>
<feature type="domain" description="Nudix hydrolase" evidence="3">
    <location>
        <begin position="2"/>
        <end position="144"/>
    </location>
</feature>
<evidence type="ECO:0000259" key="3">
    <source>
        <dbReference type="PROSITE" id="PS51462"/>
    </source>
</evidence>
<protein>
    <submittedName>
        <fullName evidence="4">NUDIX hydrolase</fullName>
    </submittedName>
</protein>
<dbReference type="GO" id="GO:0016787">
    <property type="term" value="F:hydrolase activity"/>
    <property type="evidence" value="ECO:0007669"/>
    <property type="project" value="UniProtKB-KW"/>
</dbReference>
<evidence type="ECO:0000256" key="1">
    <source>
        <dbReference type="ARBA" id="ARBA00005582"/>
    </source>
</evidence>
<dbReference type="EMBL" id="BONG01000108">
    <property type="protein sequence ID" value="GIF94652.1"/>
    <property type="molecule type" value="Genomic_DNA"/>
</dbReference>
<sequence>MIRHLTVSAIILRDEHVLLIEHRKSGLFLPPGGHLNDHELPTDAIHREVMEEVGLTVEILAKKQFSHPAVATLEPPFTILVIDNVADPTVGPHTHIDLVYVCRPTSSHVTLNPNEVDGYHWVALADVADLPTPPELPSLILTAAKYAETAEF</sequence>
<evidence type="ECO:0000313" key="4">
    <source>
        <dbReference type="EMBL" id="GIF94652.1"/>
    </source>
</evidence>
<organism evidence="4 5">
    <name type="scientific">Catellatospora chokoriensis</name>
    <dbReference type="NCBI Taxonomy" id="310353"/>
    <lineage>
        <taxon>Bacteria</taxon>
        <taxon>Bacillati</taxon>
        <taxon>Actinomycetota</taxon>
        <taxon>Actinomycetes</taxon>
        <taxon>Micromonosporales</taxon>
        <taxon>Micromonosporaceae</taxon>
        <taxon>Catellatospora</taxon>
    </lineage>
</organism>
<comment type="caution">
    <text evidence="4">The sequence shown here is derived from an EMBL/GenBank/DDBJ whole genome shotgun (WGS) entry which is preliminary data.</text>
</comment>
<evidence type="ECO:0000256" key="2">
    <source>
        <dbReference type="ARBA" id="ARBA00022801"/>
    </source>
</evidence>
<keyword evidence="5" id="KW-1185">Reference proteome</keyword>
<accession>A0A8J3K0Y2</accession>
<gene>
    <name evidence="4" type="ORF">Cch02nite_80960</name>
</gene>
<dbReference type="Pfam" id="PF00293">
    <property type="entry name" value="NUDIX"/>
    <property type="match status" value="1"/>
</dbReference>
<dbReference type="PROSITE" id="PS51462">
    <property type="entry name" value="NUDIX"/>
    <property type="match status" value="1"/>
</dbReference>
<dbReference type="PANTHER" id="PTHR43736:SF1">
    <property type="entry name" value="DIHYDRONEOPTERIN TRIPHOSPHATE DIPHOSPHATASE"/>
    <property type="match status" value="1"/>
</dbReference>
<dbReference type="InterPro" id="IPR015797">
    <property type="entry name" value="NUDIX_hydrolase-like_dom_sf"/>
</dbReference>
<reference evidence="4 5" key="1">
    <citation type="submission" date="2021-01" db="EMBL/GenBank/DDBJ databases">
        <title>Whole genome shotgun sequence of Catellatospora chokoriensis NBRC 107358.</title>
        <authorList>
            <person name="Komaki H."/>
            <person name="Tamura T."/>
        </authorList>
    </citation>
    <scope>NUCLEOTIDE SEQUENCE [LARGE SCALE GENOMIC DNA]</scope>
    <source>
        <strain evidence="4 5">NBRC 107358</strain>
    </source>
</reference>
<dbReference type="PROSITE" id="PS00893">
    <property type="entry name" value="NUDIX_BOX"/>
    <property type="match status" value="1"/>
</dbReference>
<dbReference type="AlphaFoldDB" id="A0A8J3K0Y2"/>